<name>A0A0D6P3W7_9PROT</name>
<dbReference type="Proteomes" id="UP000032680">
    <property type="component" value="Unassembled WGS sequence"/>
</dbReference>
<proteinExistence type="predicted"/>
<dbReference type="OrthoDB" id="7359157at2"/>
<organism evidence="2 3">
    <name type="scientific">Acidisphaera rubrifaciens HS-AP3</name>
    <dbReference type="NCBI Taxonomy" id="1231350"/>
    <lineage>
        <taxon>Bacteria</taxon>
        <taxon>Pseudomonadati</taxon>
        <taxon>Pseudomonadota</taxon>
        <taxon>Alphaproteobacteria</taxon>
        <taxon>Acetobacterales</taxon>
        <taxon>Acetobacteraceae</taxon>
        <taxon>Acidisphaera</taxon>
    </lineage>
</organism>
<dbReference type="RefSeq" id="WP_048860268.1">
    <property type="nucleotide sequence ID" value="NZ_BANB01000100.1"/>
</dbReference>
<gene>
    <name evidence="2" type="ORF">Asru_0100_03</name>
</gene>
<evidence type="ECO:0000313" key="2">
    <source>
        <dbReference type="EMBL" id="GAN76455.1"/>
    </source>
</evidence>
<sequence>MRARSGITLFVLGLAVLAAGWVFGPGSVATERMTIARGTLMFPALPARLADAARIEIAKGTQRLTLVRTGSGKDAAWGAAQHDGYKVLPAKVHALLTSLAELRLLEPRTSNPTLYARLGLADPAKPAGAAAADQATTVRVLGPDGKPIVAVDLGRHHATQRPGGGGGVATLYVRRPEQARTWLASGNIDVDPDAQDWLDRDIMNIEGPQVVQVTTTRGATTIDLVRTGGRPDAPLSVLRPDPHPPVDDTKLDETGRALELLSFDDVRKAVPQAPVLATTVYRLRSGMAVTVTLLGEDKDSWSRFAVSGPGSAALAKVVDGWDYRLGNYKNELLAPTFATLKPPPTPVTTTGDQLQGLIHPGAPALPPGLTAPGGH</sequence>
<accession>A0A0D6P3W7</accession>
<feature type="domain" description="DUF4340" evidence="1">
    <location>
        <begin position="77"/>
        <end position="268"/>
    </location>
</feature>
<dbReference type="InterPro" id="IPR025641">
    <property type="entry name" value="DUF4340"/>
</dbReference>
<keyword evidence="3" id="KW-1185">Reference proteome</keyword>
<dbReference type="EMBL" id="BANB01000100">
    <property type="protein sequence ID" value="GAN76455.1"/>
    <property type="molecule type" value="Genomic_DNA"/>
</dbReference>
<comment type="caution">
    <text evidence="2">The sequence shown here is derived from an EMBL/GenBank/DDBJ whole genome shotgun (WGS) entry which is preliminary data.</text>
</comment>
<dbReference type="Pfam" id="PF14238">
    <property type="entry name" value="DUF4340"/>
    <property type="match status" value="1"/>
</dbReference>
<dbReference type="AlphaFoldDB" id="A0A0D6P3W7"/>
<reference evidence="2 3" key="1">
    <citation type="submission" date="2012-11" db="EMBL/GenBank/DDBJ databases">
        <title>Whole genome sequence of Acidisphaera rubrifaciens HS-AP3.</title>
        <authorList>
            <person name="Azuma Y."/>
            <person name="Higashiura N."/>
            <person name="Hirakawa H."/>
            <person name="Matsushita K."/>
        </authorList>
    </citation>
    <scope>NUCLEOTIDE SEQUENCE [LARGE SCALE GENOMIC DNA]</scope>
    <source>
        <strain evidence="2 3">HS-AP3</strain>
    </source>
</reference>
<evidence type="ECO:0000259" key="1">
    <source>
        <dbReference type="Pfam" id="PF14238"/>
    </source>
</evidence>
<protein>
    <recommendedName>
        <fullName evidence="1">DUF4340 domain-containing protein</fullName>
    </recommendedName>
</protein>
<evidence type="ECO:0000313" key="3">
    <source>
        <dbReference type="Proteomes" id="UP000032680"/>
    </source>
</evidence>